<protein>
    <submittedName>
        <fullName evidence="1">Uncharacterized protein</fullName>
    </submittedName>
</protein>
<gene>
    <name evidence="1" type="ORF">BDY21DRAFT_359</name>
</gene>
<dbReference type="EMBL" id="MU001670">
    <property type="protein sequence ID" value="KAF2461763.1"/>
    <property type="molecule type" value="Genomic_DNA"/>
</dbReference>
<accession>A0A6A6PED6</accession>
<evidence type="ECO:0000313" key="1">
    <source>
        <dbReference type="EMBL" id="KAF2461763.1"/>
    </source>
</evidence>
<name>A0A6A6PED6_9PEZI</name>
<keyword evidence="2" id="KW-1185">Reference proteome</keyword>
<proteinExistence type="predicted"/>
<organism evidence="1 2">
    <name type="scientific">Lineolata rhizophorae</name>
    <dbReference type="NCBI Taxonomy" id="578093"/>
    <lineage>
        <taxon>Eukaryota</taxon>
        <taxon>Fungi</taxon>
        <taxon>Dikarya</taxon>
        <taxon>Ascomycota</taxon>
        <taxon>Pezizomycotina</taxon>
        <taxon>Dothideomycetes</taxon>
        <taxon>Dothideomycetes incertae sedis</taxon>
        <taxon>Lineolatales</taxon>
        <taxon>Lineolataceae</taxon>
        <taxon>Lineolata</taxon>
    </lineage>
</organism>
<dbReference type="Proteomes" id="UP000799766">
    <property type="component" value="Unassembled WGS sequence"/>
</dbReference>
<evidence type="ECO:0000313" key="2">
    <source>
        <dbReference type="Proteomes" id="UP000799766"/>
    </source>
</evidence>
<sequence>MDELNADVYRLPWVHSRQIHPLHGRMSEPSAQQHASHPGHPIGQLQRWLPKRFGRDSQRQGRWGGRHSRWRPADAGWLVDLVHVGWVFNWTVPSWAAGFCGVADGPVPGETSPLPVRGIGAVLGTLGDLGRQNVLRPPRRSPLCIFG</sequence>
<dbReference type="AlphaFoldDB" id="A0A6A6PED6"/>
<reference evidence="1" key="1">
    <citation type="journal article" date="2020" name="Stud. Mycol.">
        <title>101 Dothideomycetes genomes: a test case for predicting lifestyles and emergence of pathogens.</title>
        <authorList>
            <person name="Haridas S."/>
            <person name="Albert R."/>
            <person name="Binder M."/>
            <person name="Bloem J."/>
            <person name="Labutti K."/>
            <person name="Salamov A."/>
            <person name="Andreopoulos B."/>
            <person name="Baker S."/>
            <person name="Barry K."/>
            <person name="Bills G."/>
            <person name="Bluhm B."/>
            <person name="Cannon C."/>
            <person name="Castanera R."/>
            <person name="Culley D."/>
            <person name="Daum C."/>
            <person name="Ezra D."/>
            <person name="Gonzalez J."/>
            <person name="Henrissat B."/>
            <person name="Kuo A."/>
            <person name="Liang C."/>
            <person name="Lipzen A."/>
            <person name="Lutzoni F."/>
            <person name="Magnuson J."/>
            <person name="Mondo S."/>
            <person name="Nolan M."/>
            <person name="Ohm R."/>
            <person name="Pangilinan J."/>
            <person name="Park H.-J."/>
            <person name="Ramirez L."/>
            <person name="Alfaro M."/>
            <person name="Sun H."/>
            <person name="Tritt A."/>
            <person name="Yoshinaga Y."/>
            <person name="Zwiers L.-H."/>
            <person name="Turgeon B."/>
            <person name="Goodwin S."/>
            <person name="Spatafora J."/>
            <person name="Crous P."/>
            <person name="Grigoriev I."/>
        </authorList>
    </citation>
    <scope>NUCLEOTIDE SEQUENCE</scope>
    <source>
        <strain evidence="1">ATCC 16933</strain>
    </source>
</reference>